<proteinExistence type="predicted"/>
<gene>
    <name evidence="2" type="ORF">RTLFYP15_02868</name>
</gene>
<sequence>MQMTELRKLPIEIEDFEEIRQEDFYYVDKTRLIEQLLIQWAEVNVFTRPRRFGKSLNMSMFQQFFPGVQNLMRQIRNY</sequence>
<dbReference type="PANTHER" id="PTHR34825:SF1">
    <property type="entry name" value="AAA-ATPASE-LIKE DOMAIN-CONTAINING PROTEIN"/>
    <property type="match status" value="1"/>
</dbReference>
<accession>A0A6N3FR40</accession>
<dbReference type="EMBL" id="CACRUQ010000031">
    <property type="protein sequence ID" value="VYU54678.1"/>
    <property type="molecule type" value="Genomic_DNA"/>
</dbReference>
<dbReference type="PANTHER" id="PTHR34825">
    <property type="entry name" value="CONSERVED PROTEIN, WITH A WEAK D-GALACTARATE DEHYDRATASE/ALTRONATE HYDROLASE DOMAIN"/>
    <property type="match status" value="1"/>
</dbReference>
<feature type="domain" description="AAA-ATPase-like" evidence="1">
    <location>
        <begin position="10"/>
        <end position="66"/>
    </location>
</feature>
<organism evidence="2">
    <name type="scientific">[Ruminococcus] torques</name>
    <dbReference type="NCBI Taxonomy" id="33039"/>
    <lineage>
        <taxon>Bacteria</taxon>
        <taxon>Bacillati</taxon>
        <taxon>Bacillota</taxon>
        <taxon>Clostridia</taxon>
        <taxon>Lachnospirales</taxon>
        <taxon>Lachnospiraceae</taxon>
        <taxon>Mediterraneibacter</taxon>
    </lineage>
</organism>
<name>A0A6N3FR40_9FIRM</name>
<protein>
    <submittedName>
        <fullName evidence="2">Putative AAA-ATPase</fullName>
    </submittedName>
</protein>
<dbReference type="AlphaFoldDB" id="A0A6N3FR40"/>
<dbReference type="Pfam" id="PF09820">
    <property type="entry name" value="AAA-ATPase_like"/>
    <property type="match status" value="1"/>
</dbReference>
<dbReference type="InterPro" id="IPR018631">
    <property type="entry name" value="AAA-ATPase-like_dom"/>
</dbReference>
<evidence type="ECO:0000313" key="2">
    <source>
        <dbReference type="EMBL" id="VYU54678.1"/>
    </source>
</evidence>
<evidence type="ECO:0000259" key="1">
    <source>
        <dbReference type="Pfam" id="PF09820"/>
    </source>
</evidence>
<reference evidence="2" key="1">
    <citation type="submission" date="2019-11" db="EMBL/GenBank/DDBJ databases">
        <authorList>
            <person name="Feng L."/>
        </authorList>
    </citation>
    <scope>NUCLEOTIDE SEQUENCE</scope>
    <source>
        <strain evidence="2">RtorquesLFYP15</strain>
    </source>
</reference>